<evidence type="ECO:0000256" key="2">
    <source>
        <dbReference type="ARBA" id="ARBA00022448"/>
    </source>
</evidence>
<dbReference type="InterPro" id="IPR004772">
    <property type="entry name" value="TrkH"/>
</dbReference>
<feature type="binding site" evidence="11">
    <location>
        <position position="318"/>
    </location>
    <ligand>
        <name>K(+)</name>
        <dbReference type="ChEBI" id="CHEBI:29103"/>
    </ligand>
</feature>
<keyword evidence="7 12" id="KW-1133">Transmembrane helix</keyword>
<feature type="transmembrane region" description="Helical" evidence="12">
    <location>
        <begin position="72"/>
        <end position="94"/>
    </location>
</feature>
<feature type="binding site" evidence="11">
    <location>
        <position position="319"/>
    </location>
    <ligand>
        <name>K(+)</name>
        <dbReference type="ChEBI" id="CHEBI:29103"/>
    </ligand>
</feature>
<keyword evidence="11" id="KW-0479">Metal-binding</keyword>
<keyword evidence="2 10" id="KW-0813">Transport</keyword>
<gene>
    <name evidence="13" type="ORF">J2S73_003405</name>
</gene>
<evidence type="ECO:0000256" key="3">
    <source>
        <dbReference type="ARBA" id="ARBA00022475"/>
    </source>
</evidence>
<evidence type="ECO:0000256" key="6">
    <source>
        <dbReference type="ARBA" id="ARBA00022958"/>
    </source>
</evidence>
<dbReference type="PANTHER" id="PTHR32024">
    <property type="entry name" value="TRK SYSTEM POTASSIUM UPTAKE PROTEIN TRKG-RELATED"/>
    <property type="match status" value="1"/>
</dbReference>
<evidence type="ECO:0000256" key="4">
    <source>
        <dbReference type="ARBA" id="ARBA00022538"/>
    </source>
</evidence>
<dbReference type="PANTHER" id="PTHR32024:SF3">
    <property type="entry name" value="TRK SYSTEM POTASSIUM UPTAKE PROTEIN"/>
    <property type="match status" value="1"/>
</dbReference>
<keyword evidence="14" id="KW-1185">Reference proteome</keyword>
<evidence type="ECO:0000256" key="11">
    <source>
        <dbReference type="PIRSR" id="PIRSR006247-1"/>
    </source>
</evidence>
<feature type="transmembrane region" description="Helical" evidence="12">
    <location>
        <begin position="179"/>
        <end position="204"/>
    </location>
</feature>
<evidence type="ECO:0000313" key="13">
    <source>
        <dbReference type="EMBL" id="MDQ0316929.1"/>
    </source>
</evidence>
<feature type="binding site" evidence="11">
    <location>
        <position position="115"/>
    </location>
    <ligand>
        <name>K(+)</name>
        <dbReference type="ChEBI" id="CHEBI:29103"/>
    </ligand>
</feature>
<organism evidence="13 14">
    <name type="scientific">Amorphus orientalis</name>
    <dbReference type="NCBI Taxonomy" id="649198"/>
    <lineage>
        <taxon>Bacteria</taxon>
        <taxon>Pseudomonadati</taxon>
        <taxon>Pseudomonadota</taxon>
        <taxon>Alphaproteobacteria</taxon>
        <taxon>Hyphomicrobiales</taxon>
        <taxon>Amorphaceae</taxon>
        <taxon>Amorphus</taxon>
    </lineage>
</organism>
<feature type="transmembrane region" description="Helical" evidence="12">
    <location>
        <begin position="459"/>
        <end position="484"/>
    </location>
</feature>
<keyword evidence="4 10" id="KW-0633">Potassium transport</keyword>
<keyword evidence="8 10" id="KW-0406">Ion transport</keyword>
<proteinExistence type="inferred from homology"/>
<dbReference type="GO" id="GO:0046872">
    <property type="term" value="F:metal ion binding"/>
    <property type="evidence" value="ECO:0007669"/>
    <property type="project" value="UniProtKB-KW"/>
</dbReference>
<feature type="transmembrane region" description="Helical" evidence="12">
    <location>
        <begin position="136"/>
        <end position="158"/>
    </location>
</feature>
<dbReference type="GO" id="GO:0015379">
    <property type="term" value="F:potassium:chloride symporter activity"/>
    <property type="evidence" value="ECO:0007669"/>
    <property type="project" value="InterPro"/>
</dbReference>
<dbReference type="Proteomes" id="UP001229244">
    <property type="component" value="Unassembled WGS sequence"/>
</dbReference>
<feature type="binding site" evidence="11">
    <location>
        <position position="114"/>
    </location>
    <ligand>
        <name>K(+)</name>
        <dbReference type="ChEBI" id="CHEBI:29103"/>
    </ligand>
</feature>
<reference evidence="13" key="1">
    <citation type="submission" date="2023-07" db="EMBL/GenBank/DDBJ databases">
        <title>Genomic Encyclopedia of Type Strains, Phase IV (KMG-IV): sequencing the most valuable type-strain genomes for metagenomic binning, comparative biology and taxonomic classification.</title>
        <authorList>
            <person name="Goeker M."/>
        </authorList>
    </citation>
    <scope>NUCLEOTIDE SEQUENCE</scope>
    <source>
        <strain evidence="13">DSM 21202</strain>
    </source>
</reference>
<feature type="binding site" evidence="11">
    <location>
        <position position="436"/>
    </location>
    <ligand>
        <name>K(+)</name>
        <dbReference type="ChEBI" id="CHEBI:29103"/>
    </ligand>
</feature>
<feature type="transmembrane region" description="Helical" evidence="12">
    <location>
        <begin position="240"/>
        <end position="263"/>
    </location>
</feature>
<feature type="transmembrane region" description="Helical" evidence="12">
    <location>
        <begin position="275"/>
        <end position="295"/>
    </location>
</feature>
<comment type="caution">
    <text evidence="13">The sequence shown here is derived from an EMBL/GenBank/DDBJ whole genome shotgun (WGS) entry which is preliminary data.</text>
</comment>
<keyword evidence="10" id="KW-0997">Cell inner membrane</keyword>
<evidence type="ECO:0000256" key="5">
    <source>
        <dbReference type="ARBA" id="ARBA00022692"/>
    </source>
</evidence>
<feature type="transmembrane region" description="Helical" evidence="12">
    <location>
        <begin position="326"/>
        <end position="346"/>
    </location>
</feature>
<dbReference type="RefSeq" id="WP_306886804.1">
    <property type="nucleotide sequence ID" value="NZ_JAUSUL010000003.1"/>
</dbReference>
<evidence type="ECO:0000256" key="10">
    <source>
        <dbReference type="PIRNR" id="PIRNR006247"/>
    </source>
</evidence>
<keyword evidence="9 10" id="KW-0472">Membrane</keyword>
<feature type="transmembrane region" description="Helical" evidence="12">
    <location>
        <begin position="12"/>
        <end position="34"/>
    </location>
</feature>
<evidence type="ECO:0000256" key="9">
    <source>
        <dbReference type="ARBA" id="ARBA00023136"/>
    </source>
</evidence>
<keyword evidence="3 10" id="KW-1003">Cell membrane</keyword>
<dbReference type="EMBL" id="JAUSUL010000003">
    <property type="protein sequence ID" value="MDQ0316929.1"/>
    <property type="molecule type" value="Genomic_DNA"/>
</dbReference>
<sequence>MQALQYLRPSLYIASFFALHIAVAMLIPAFIDIVHGNDDWAVFMGSSVGVFALALLGIVSMRQPLPKFSPRFGFLLTTVLWLVTGFVSAIPFWLSPLPITASEGFFEAMSGLTTTGSTVLTGLDTMPKGILIWRSMLQWIGGIGIVAIGLFLFPFLRIGGMQFFRTESSDRSDKAMPRMVNLTAALVSIYVAATVACALVFAALGMDLFDAVNHAMSTVSTGGFSTHDASFGHYGDNLGLIWSAIFFMILGSLPFVLYVELVLRGRLSLFQDIQVRVFLLAILLVSLSLGIWLYANTDFQFFQAFSRAAFNTVSIVTTTGFASDNYGLWGSFAIGLFFLLTFFGGCSGSTTGGIKIYRFVIIWQAFRRALARLVYPNAVVPLRYGERHVDQDVFDSVVTFLVAFFGLYGVMTLLLCALGVDFLTALTGVLTAMSNVGPGLGEIIGPAGNYQPLDEAETWILAFLMLIGRLEIMTVIILLSPVFWSD</sequence>
<evidence type="ECO:0000256" key="12">
    <source>
        <dbReference type="SAM" id="Phobius"/>
    </source>
</evidence>
<dbReference type="InterPro" id="IPR003445">
    <property type="entry name" value="Cat_transpt"/>
</dbReference>
<dbReference type="PIRSF" id="PIRSF006247">
    <property type="entry name" value="TrkH"/>
    <property type="match status" value="1"/>
</dbReference>
<evidence type="ECO:0000313" key="14">
    <source>
        <dbReference type="Proteomes" id="UP001229244"/>
    </source>
</evidence>
<dbReference type="GO" id="GO:0005886">
    <property type="term" value="C:plasma membrane"/>
    <property type="evidence" value="ECO:0007669"/>
    <property type="project" value="UniProtKB-SubCell"/>
</dbReference>
<comment type="function">
    <text evidence="10">Low-affinity potassium transport system. Interacts with Trk system potassium uptake protein TrkA.</text>
</comment>
<feature type="transmembrane region" description="Helical" evidence="12">
    <location>
        <begin position="40"/>
        <end position="60"/>
    </location>
</feature>
<feature type="binding site" evidence="11">
    <location>
        <position position="222"/>
    </location>
    <ligand>
        <name>K(+)</name>
        <dbReference type="ChEBI" id="CHEBI:29103"/>
    </ligand>
</feature>
<comment type="similarity">
    <text evidence="10">Belongs to the TrkH potassium transport family.</text>
</comment>
<evidence type="ECO:0000256" key="1">
    <source>
        <dbReference type="ARBA" id="ARBA00004651"/>
    </source>
</evidence>
<feature type="transmembrane region" description="Helical" evidence="12">
    <location>
        <begin position="397"/>
        <end position="420"/>
    </location>
</feature>
<evidence type="ECO:0000256" key="8">
    <source>
        <dbReference type="ARBA" id="ARBA00023065"/>
    </source>
</evidence>
<comment type="subcellular location">
    <subcellularLocation>
        <location evidence="10">Cell inner membrane</location>
        <topology evidence="10">Multi-pass membrane protein</topology>
    </subcellularLocation>
    <subcellularLocation>
        <location evidence="1">Cell membrane</location>
        <topology evidence="1">Multi-pass membrane protein</topology>
    </subcellularLocation>
</comment>
<dbReference type="Pfam" id="PF02386">
    <property type="entry name" value="TrkH"/>
    <property type="match status" value="1"/>
</dbReference>
<accession>A0AAE3VQN7</accession>
<feature type="binding site" evidence="11">
    <location>
        <position position="435"/>
    </location>
    <ligand>
        <name>K(+)</name>
        <dbReference type="ChEBI" id="CHEBI:29103"/>
    </ligand>
</feature>
<keyword evidence="6 10" id="KW-0630">Potassium</keyword>
<protein>
    <recommendedName>
        <fullName evidence="10">Trk system potassium uptake protein</fullName>
    </recommendedName>
</protein>
<keyword evidence="5 12" id="KW-0812">Transmembrane</keyword>
<dbReference type="AlphaFoldDB" id="A0AAE3VQN7"/>
<evidence type="ECO:0000256" key="7">
    <source>
        <dbReference type="ARBA" id="ARBA00022989"/>
    </source>
</evidence>
<name>A0AAE3VQN7_9HYPH</name>